<protein>
    <submittedName>
        <fullName evidence="1">Uncharacterized protein</fullName>
    </submittedName>
</protein>
<name>A0A814A1B7_9BILA</name>
<organism evidence="1 2">
    <name type="scientific">Brachionus calyciflorus</name>
    <dbReference type="NCBI Taxonomy" id="104777"/>
    <lineage>
        <taxon>Eukaryota</taxon>
        <taxon>Metazoa</taxon>
        <taxon>Spiralia</taxon>
        <taxon>Gnathifera</taxon>
        <taxon>Rotifera</taxon>
        <taxon>Eurotatoria</taxon>
        <taxon>Monogononta</taxon>
        <taxon>Pseudotrocha</taxon>
        <taxon>Ploima</taxon>
        <taxon>Brachionidae</taxon>
        <taxon>Brachionus</taxon>
    </lineage>
</organism>
<evidence type="ECO:0000313" key="2">
    <source>
        <dbReference type="Proteomes" id="UP000663879"/>
    </source>
</evidence>
<proteinExistence type="predicted"/>
<keyword evidence="2" id="KW-1185">Reference proteome</keyword>
<reference evidence="1" key="1">
    <citation type="submission" date="2021-02" db="EMBL/GenBank/DDBJ databases">
        <authorList>
            <person name="Nowell W R."/>
        </authorList>
    </citation>
    <scope>NUCLEOTIDE SEQUENCE</scope>
    <source>
        <strain evidence="1">Ploen Becks lab</strain>
    </source>
</reference>
<accession>A0A814A1B7</accession>
<evidence type="ECO:0000313" key="1">
    <source>
        <dbReference type="EMBL" id="CAF0906228.1"/>
    </source>
</evidence>
<dbReference type="EMBL" id="CAJNOC010002002">
    <property type="protein sequence ID" value="CAF0906228.1"/>
    <property type="molecule type" value="Genomic_DNA"/>
</dbReference>
<gene>
    <name evidence="1" type="ORF">OXX778_LOCUS11659</name>
</gene>
<sequence length="76" mass="8666">MDTQPDLNISASRYIIPAPSPILASKQAQSISPNIATELAQNQFPFGTLKRLMKMYKVKFRVQRKEEAVKMYPPQN</sequence>
<dbReference type="Proteomes" id="UP000663879">
    <property type="component" value="Unassembled WGS sequence"/>
</dbReference>
<comment type="caution">
    <text evidence="1">The sequence shown here is derived from an EMBL/GenBank/DDBJ whole genome shotgun (WGS) entry which is preliminary data.</text>
</comment>
<dbReference type="AlphaFoldDB" id="A0A814A1B7"/>